<dbReference type="Proteomes" id="UP001152649">
    <property type="component" value="Unassembled WGS sequence"/>
</dbReference>
<evidence type="ECO:0000313" key="3">
    <source>
        <dbReference type="Proteomes" id="UP001152649"/>
    </source>
</evidence>
<dbReference type="InterPro" id="IPR011009">
    <property type="entry name" value="Kinase-like_dom_sf"/>
</dbReference>
<protein>
    <recommendedName>
        <fullName evidence="1">Aminoglycoside phosphotransferase domain-containing protein</fullName>
    </recommendedName>
</protein>
<feature type="domain" description="Aminoglycoside phosphotransferase" evidence="1">
    <location>
        <begin position="162"/>
        <end position="209"/>
    </location>
</feature>
<comment type="caution">
    <text evidence="2">The sequence shown here is derived from an EMBL/GenBank/DDBJ whole genome shotgun (WGS) entry which is preliminary data.</text>
</comment>
<sequence length="312" mass="34701">MVSETPQEYSVDEEIVYFFSKTSATKSSCDARAQELVGGSVVPVAVQGNCSYTVYAGSTHVVQFRLKSLDLDTKMSTLAGEIYGSLIPSATFHGHIGEQGIDGKEPLCVYVMNRVKGISHLDFILGHNFPENSVEYCTWRENLISDIGEFLGRFRPIIQQSIDSLPAVFSLPMVLIHKDFGVNNIMVDTDNHLVGVIDWAEAEIGPFGTNFHSLQQFMSKYRLRVGWIRYANYETLDRIFWDSLSKSAGGLDPETIKTIKAARIIGLLRSHGFTSRLKNRPEPEPIRDDESGAYKMLGLDGLLIAPATKLVD</sequence>
<dbReference type="Pfam" id="PF01636">
    <property type="entry name" value="APH"/>
    <property type="match status" value="1"/>
</dbReference>
<organism evidence="2 3">
    <name type="scientific">Penicillium salamii</name>
    <dbReference type="NCBI Taxonomy" id="1612424"/>
    <lineage>
        <taxon>Eukaryota</taxon>
        <taxon>Fungi</taxon>
        <taxon>Dikarya</taxon>
        <taxon>Ascomycota</taxon>
        <taxon>Pezizomycotina</taxon>
        <taxon>Eurotiomycetes</taxon>
        <taxon>Eurotiomycetidae</taxon>
        <taxon>Eurotiales</taxon>
        <taxon>Aspergillaceae</taxon>
        <taxon>Penicillium</taxon>
    </lineage>
</organism>
<keyword evidence="3" id="KW-1185">Reference proteome</keyword>
<dbReference type="SUPFAM" id="SSF56112">
    <property type="entry name" value="Protein kinase-like (PK-like)"/>
    <property type="match status" value="1"/>
</dbReference>
<reference evidence="2" key="1">
    <citation type="submission" date="2021-07" db="EMBL/GenBank/DDBJ databases">
        <authorList>
            <person name="Branca A.L. A."/>
        </authorList>
    </citation>
    <scope>NUCLEOTIDE SEQUENCE</scope>
</reference>
<dbReference type="Gene3D" id="3.90.1200.10">
    <property type="match status" value="1"/>
</dbReference>
<dbReference type="PANTHER" id="PTHR21310:SF15">
    <property type="entry name" value="AMINOGLYCOSIDE PHOSPHOTRANSFERASE DOMAIN-CONTAINING PROTEIN"/>
    <property type="match status" value="1"/>
</dbReference>
<dbReference type="InterPro" id="IPR051678">
    <property type="entry name" value="AGP_Transferase"/>
</dbReference>
<proteinExistence type="predicted"/>
<gene>
    <name evidence="2" type="ORF">PSALAMII_LOCUS7891</name>
</gene>
<dbReference type="PANTHER" id="PTHR21310">
    <property type="entry name" value="AMINOGLYCOSIDE PHOSPHOTRANSFERASE-RELATED-RELATED"/>
    <property type="match status" value="1"/>
</dbReference>
<dbReference type="InterPro" id="IPR002575">
    <property type="entry name" value="Aminoglycoside_PTrfase"/>
</dbReference>
<dbReference type="AlphaFoldDB" id="A0A9W4JNW6"/>
<evidence type="ECO:0000259" key="1">
    <source>
        <dbReference type="Pfam" id="PF01636"/>
    </source>
</evidence>
<name>A0A9W4JNW6_9EURO</name>
<dbReference type="OrthoDB" id="5332281at2759"/>
<dbReference type="EMBL" id="CAJVPG010000399">
    <property type="protein sequence ID" value="CAG8402106.1"/>
    <property type="molecule type" value="Genomic_DNA"/>
</dbReference>
<evidence type="ECO:0000313" key="2">
    <source>
        <dbReference type="EMBL" id="CAG8402106.1"/>
    </source>
</evidence>
<accession>A0A9W4JNW6</accession>